<sequence>MKDRLILGYMLLACKQLNYTKEEARDLIGELLILLETKTDEEIEEGFQWYMEYKMEVKPTKTGIKPKNPRKITSFPEGYRSKLSIENEKLIKLLRSISNP</sequence>
<keyword evidence="2" id="KW-1185">Reference proteome</keyword>
<dbReference type="EMBL" id="JBBMEW010000041">
    <property type="protein sequence ID" value="MEQ2529572.1"/>
    <property type="molecule type" value="Genomic_DNA"/>
</dbReference>
<evidence type="ECO:0000313" key="1">
    <source>
        <dbReference type="EMBL" id="MEQ2529572.1"/>
    </source>
</evidence>
<gene>
    <name evidence="1" type="ORF">WMO40_23140</name>
</gene>
<protein>
    <submittedName>
        <fullName evidence="1">Uncharacterized protein</fullName>
    </submittedName>
</protein>
<dbReference type="Proteomes" id="UP001439875">
    <property type="component" value="Unassembled WGS sequence"/>
</dbReference>
<evidence type="ECO:0000313" key="2">
    <source>
        <dbReference type="Proteomes" id="UP001439875"/>
    </source>
</evidence>
<comment type="caution">
    <text evidence="1">The sequence shown here is derived from an EMBL/GenBank/DDBJ whole genome shotgun (WGS) entry which is preliminary data.</text>
</comment>
<reference evidence="1" key="1">
    <citation type="submission" date="2024-03" db="EMBL/GenBank/DDBJ databases">
        <title>Human intestinal bacterial collection.</title>
        <authorList>
            <person name="Pauvert C."/>
            <person name="Hitch T.C.A."/>
            <person name="Clavel T."/>
        </authorList>
    </citation>
    <scope>NUCLEOTIDE SEQUENCE</scope>
    <source>
        <strain evidence="1">CLA-AA-H227</strain>
    </source>
</reference>
<organism evidence="1 2">
    <name type="scientific">Robertmurraya yapensis</name>
    <name type="common">ex Hitch et al 2024</name>
    <dbReference type="NCBI Taxonomy" id="3133160"/>
    <lineage>
        <taxon>Bacteria</taxon>
        <taxon>Bacillati</taxon>
        <taxon>Bacillota</taxon>
        <taxon>Bacilli</taxon>
        <taxon>Bacillales</taxon>
        <taxon>Bacillaceae</taxon>
        <taxon>Robertmurraya</taxon>
    </lineage>
</organism>
<proteinExistence type="predicted"/>
<accession>A0ACC6SHM2</accession>
<name>A0ACC6SHM2_9BACI</name>